<dbReference type="SMART" id="SM01134">
    <property type="entry name" value="DeoRC"/>
    <property type="match status" value="1"/>
</dbReference>
<dbReference type="PRINTS" id="PR00037">
    <property type="entry name" value="HTHLACR"/>
</dbReference>
<dbReference type="Gene3D" id="3.40.50.1360">
    <property type="match status" value="1"/>
</dbReference>
<accession>A0A562NM10</accession>
<keyword evidence="4" id="KW-0804">Transcription</keyword>
<dbReference type="GO" id="GO:0003700">
    <property type="term" value="F:DNA-binding transcription factor activity"/>
    <property type="evidence" value="ECO:0007669"/>
    <property type="project" value="InterPro"/>
</dbReference>
<evidence type="ECO:0000256" key="3">
    <source>
        <dbReference type="ARBA" id="ARBA00023125"/>
    </source>
</evidence>
<dbReference type="InterPro" id="IPR001034">
    <property type="entry name" value="DeoR_HTH"/>
</dbReference>
<protein>
    <submittedName>
        <fullName evidence="6">DeoR family transcriptional regulator</fullName>
    </submittedName>
</protein>
<dbReference type="SMART" id="SM00420">
    <property type="entry name" value="HTH_DEOR"/>
    <property type="match status" value="1"/>
</dbReference>
<evidence type="ECO:0000313" key="7">
    <source>
        <dbReference type="Proteomes" id="UP000317122"/>
    </source>
</evidence>
<dbReference type="InterPro" id="IPR036388">
    <property type="entry name" value="WH-like_DNA-bd_sf"/>
</dbReference>
<evidence type="ECO:0000256" key="1">
    <source>
        <dbReference type="ARBA" id="ARBA00022491"/>
    </source>
</evidence>
<keyword evidence="1" id="KW-0678">Repressor</keyword>
<dbReference type="SUPFAM" id="SSF100950">
    <property type="entry name" value="NagB/RpiA/CoA transferase-like"/>
    <property type="match status" value="1"/>
</dbReference>
<feature type="domain" description="HTH deoR-type" evidence="5">
    <location>
        <begin position="3"/>
        <end position="58"/>
    </location>
</feature>
<comment type="caution">
    <text evidence="6">The sequence shown here is derived from an EMBL/GenBank/DDBJ whole genome shotgun (WGS) entry which is preliminary data.</text>
</comment>
<dbReference type="InterPro" id="IPR014036">
    <property type="entry name" value="DeoR-like_C"/>
</dbReference>
<evidence type="ECO:0000256" key="4">
    <source>
        <dbReference type="ARBA" id="ARBA00023163"/>
    </source>
</evidence>
<dbReference type="InterPro" id="IPR036390">
    <property type="entry name" value="WH_DNA-bd_sf"/>
</dbReference>
<dbReference type="Gene3D" id="1.10.10.10">
    <property type="entry name" value="Winged helix-like DNA-binding domain superfamily/Winged helix DNA-binding domain"/>
    <property type="match status" value="1"/>
</dbReference>
<name>A0A562NM10_9HYPH</name>
<sequence>MSTNYRQDEIRRQLAANGRVRVEAIAQSLDVSTETIRRDLTDLEAKGLVRRIHGGAVPFHVDQEPTVAERARVRTREKSLLGAVAADLAENGMSIFIDAGSTQSACARHLIGRANLTVTTNSLDIAASLSQSPGIRVRVAPGIVRKGDNAMSGQDAISYIERFAFDLALVGIGACDSELGWMDFEEEEANLRRLVLRRASRLVILADSSKFGRRAAVRTYPITQALTVATDRLPPAPFSGVLGNSGVSVLVPKNLREVRG</sequence>
<dbReference type="InterPro" id="IPR037171">
    <property type="entry name" value="NagB/RpiA_transferase-like"/>
</dbReference>
<dbReference type="Pfam" id="PF08220">
    <property type="entry name" value="HTH_DeoR"/>
    <property type="match status" value="1"/>
</dbReference>
<organism evidence="6 7">
    <name type="scientific">Mesorhizobium tianshanense</name>
    <dbReference type="NCBI Taxonomy" id="39844"/>
    <lineage>
        <taxon>Bacteria</taxon>
        <taxon>Pseudomonadati</taxon>
        <taxon>Pseudomonadota</taxon>
        <taxon>Alphaproteobacteria</taxon>
        <taxon>Hyphomicrobiales</taxon>
        <taxon>Phyllobacteriaceae</taxon>
        <taxon>Mesorhizobium</taxon>
    </lineage>
</organism>
<dbReference type="PANTHER" id="PTHR30363:SF4">
    <property type="entry name" value="GLYCEROL-3-PHOSPHATE REGULON REPRESSOR"/>
    <property type="match status" value="1"/>
</dbReference>
<dbReference type="Pfam" id="PF00455">
    <property type="entry name" value="DeoRC"/>
    <property type="match status" value="1"/>
</dbReference>
<evidence type="ECO:0000313" key="6">
    <source>
        <dbReference type="EMBL" id="TWI33163.1"/>
    </source>
</evidence>
<dbReference type="InterPro" id="IPR050313">
    <property type="entry name" value="Carb_Metab_HTH_regulators"/>
</dbReference>
<dbReference type="PROSITE" id="PS00894">
    <property type="entry name" value="HTH_DEOR_1"/>
    <property type="match status" value="1"/>
</dbReference>
<gene>
    <name evidence="6" type="ORF">IQ26_04164</name>
</gene>
<dbReference type="AlphaFoldDB" id="A0A562NM10"/>
<proteinExistence type="predicted"/>
<dbReference type="EMBL" id="VLKT01000026">
    <property type="protein sequence ID" value="TWI33163.1"/>
    <property type="molecule type" value="Genomic_DNA"/>
</dbReference>
<dbReference type="OrthoDB" id="7688673at2"/>
<evidence type="ECO:0000256" key="2">
    <source>
        <dbReference type="ARBA" id="ARBA00023015"/>
    </source>
</evidence>
<keyword evidence="2" id="KW-0805">Transcription regulation</keyword>
<dbReference type="Proteomes" id="UP000317122">
    <property type="component" value="Unassembled WGS sequence"/>
</dbReference>
<dbReference type="SUPFAM" id="SSF46785">
    <property type="entry name" value="Winged helix' DNA-binding domain"/>
    <property type="match status" value="1"/>
</dbReference>
<keyword evidence="7" id="KW-1185">Reference proteome</keyword>
<dbReference type="RefSeq" id="WP_145720226.1">
    <property type="nucleotide sequence ID" value="NZ_BSPF01000004.1"/>
</dbReference>
<dbReference type="InterPro" id="IPR018356">
    <property type="entry name" value="Tscrpt_reg_HTH_DeoR_CS"/>
</dbReference>
<dbReference type="PROSITE" id="PS51000">
    <property type="entry name" value="HTH_DEOR_2"/>
    <property type="match status" value="1"/>
</dbReference>
<reference evidence="6 7" key="1">
    <citation type="journal article" date="2015" name="Stand. Genomic Sci.">
        <title>Genomic Encyclopedia of Bacterial and Archaeal Type Strains, Phase III: the genomes of soil and plant-associated and newly described type strains.</title>
        <authorList>
            <person name="Whitman W.B."/>
            <person name="Woyke T."/>
            <person name="Klenk H.P."/>
            <person name="Zhou Y."/>
            <person name="Lilburn T.G."/>
            <person name="Beck B.J."/>
            <person name="De Vos P."/>
            <person name="Vandamme P."/>
            <person name="Eisen J.A."/>
            <person name="Garrity G."/>
            <person name="Hugenholtz P."/>
            <person name="Kyrpides N.C."/>
        </authorList>
    </citation>
    <scope>NUCLEOTIDE SEQUENCE [LARGE SCALE GENOMIC DNA]</scope>
    <source>
        <strain evidence="6 7">CGMCC 1.2546</strain>
    </source>
</reference>
<dbReference type="PANTHER" id="PTHR30363">
    <property type="entry name" value="HTH-TYPE TRANSCRIPTIONAL REGULATOR SRLR-RELATED"/>
    <property type="match status" value="1"/>
</dbReference>
<evidence type="ECO:0000259" key="5">
    <source>
        <dbReference type="PROSITE" id="PS51000"/>
    </source>
</evidence>
<dbReference type="GO" id="GO:0003677">
    <property type="term" value="F:DNA binding"/>
    <property type="evidence" value="ECO:0007669"/>
    <property type="project" value="UniProtKB-KW"/>
</dbReference>
<keyword evidence="3" id="KW-0238">DNA-binding</keyword>